<protein>
    <submittedName>
        <fullName evidence="1">Uncharacterized protein</fullName>
    </submittedName>
</protein>
<evidence type="ECO:0000313" key="1">
    <source>
        <dbReference type="EMBL" id="PRO65019.1"/>
    </source>
</evidence>
<organism evidence="1 2">
    <name type="scientific">Alkalicoccus urumqiensis</name>
    <name type="common">Bacillus urumqiensis</name>
    <dbReference type="NCBI Taxonomy" id="1548213"/>
    <lineage>
        <taxon>Bacteria</taxon>
        <taxon>Bacillati</taxon>
        <taxon>Bacillota</taxon>
        <taxon>Bacilli</taxon>
        <taxon>Bacillales</taxon>
        <taxon>Bacillaceae</taxon>
        <taxon>Alkalicoccus</taxon>
    </lineage>
</organism>
<name>A0A2P6MFD8_ALKUR</name>
<accession>A0A2P6MFD8</accession>
<reference evidence="1 2" key="1">
    <citation type="submission" date="2018-03" db="EMBL/GenBank/DDBJ databases">
        <title>Bacillus urumqiensis sp. nov., a moderately haloalkaliphilic bacterium isolated from a salt lake.</title>
        <authorList>
            <person name="Zhao B."/>
            <person name="Liao Z."/>
        </authorList>
    </citation>
    <scope>NUCLEOTIDE SEQUENCE [LARGE SCALE GENOMIC DNA]</scope>
    <source>
        <strain evidence="1 2">BZ-SZ-XJ18</strain>
    </source>
</reference>
<gene>
    <name evidence="1" type="ORF">C6I21_11250</name>
</gene>
<sequence length="149" mass="16924">MNQRLNAQNRLEHNQHQMKPLPFLVRAFCMRGVILSIPIACRGQGLSAFYTSIGRPSYHLEMRVKVILCAYICFFRALFARFQGGGRQKTVNTKKVSSKALPACFVYHWKKSAHACFMILDVRNVTKFPIKVDRIFCIIGCISLGGALK</sequence>
<dbReference type="AlphaFoldDB" id="A0A2P6MFD8"/>
<dbReference type="Proteomes" id="UP000243650">
    <property type="component" value="Unassembled WGS sequence"/>
</dbReference>
<evidence type="ECO:0000313" key="2">
    <source>
        <dbReference type="Proteomes" id="UP000243650"/>
    </source>
</evidence>
<comment type="caution">
    <text evidence="1">The sequence shown here is derived from an EMBL/GenBank/DDBJ whole genome shotgun (WGS) entry which is preliminary data.</text>
</comment>
<keyword evidence="2" id="KW-1185">Reference proteome</keyword>
<proteinExistence type="predicted"/>
<dbReference type="EMBL" id="PVNS01000010">
    <property type="protein sequence ID" value="PRO65019.1"/>
    <property type="molecule type" value="Genomic_DNA"/>
</dbReference>